<proteinExistence type="predicted"/>
<gene>
    <name evidence="1" type="ORF">LCGC14_1361470</name>
</gene>
<dbReference type="AlphaFoldDB" id="A0A0F9K8P4"/>
<organism evidence="1">
    <name type="scientific">marine sediment metagenome</name>
    <dbReference type="NCBI Taxonomy" id="412755"/>
    <lineage>
        <taxon>unclassified sequences</taxon>
        <taxon>metagenomes</taxon>
        <taxon>ecological metagenomes</taxon>
    </lineage>
</organism>
<name>A0A0F9K8P4_9ZZZZ</name>
<accession>A0A0F9K8P4</accession>
<evidence type="ECO:0000313" key="1">
    <source>
        <dbReference type="EMBL" id="KKM78288.1"/>
    </source>
</evidence>
<protein>
    <submittedName>
        <fullName evidence="1">Uncharacterized protein</fullName>
    </submittedName>
</protein>
<reference evidence="1" key="1">
    <citation type="journal article" date="2015" name="Nature">
        <title>Complex archaea that bridge the gap between prokaryotes and eukaryotes.</title>
        <authorList>
            <person name="Spang A."/>
            <person name="Saw J.H."/>
            <person name="Jorgensen S.L."/>
            <person name="Zaremba-Niedzwiedzka K."/>
            <person name="Martijn J."/>
            <person name="Lind A.E."/>
            <person name="van Eijk R."/>
            <person name="Schleper C."/>
            <person name="Guy L."/>
            <person name="Ettema T.J."/>
        </authorList>
    </citation>
    <scope>NUCLEOTIDE SEQUENCE</scope>
</reference>
<dbReference type="EMBL" id="LAZR01008513">
    <property type="protein sequence ID" value="KKM78288.1"/>
    <property type="molecule type" value="Genomic_DNA"/>
</dbReference>
<comment type="caution">
    <text evidence="1">The sequence shown here is derived from an EMBL/GenBank/DDBJ whole genome shotgun (WGS) entry which is preliminary data.</text>
</comment>
<sequence>MSFPNVIYGDYGDEKVAQSTKIGSLPLGKLMILPDSRTFVHTRAHTAQAMTAGYLYQADDARGGTSAHDILPATAAVGQTSVVVQSPAGTAVLTDLYAEGFLMVASSVGTGTGIQYKVKANGSAAAGSSNFTVQLADGETIHVAIDSTATVGLRESIWGAADLMTTGTAFTGPILGIPPVAVSAGFYHWIQRSGQAMAFAAATTIPIGDPVQAGTGVAGSIQKISATTVVDPKGRMSTVGHGLTAPAGTGGFVQINLELQ</sequence>